<dbReference type="AlphaFoldDB" id="A0ABD1IEC5"/>
<dbReference type="CDD" id="cd00303">
    <property type="entry name" value="retropepsin_like"/>
    <property type="match status" value="1"/>
</dbReference>
<protein>
    <submittedName>
        <fullName evidence="2">Uncharacterized protein</fullName>
    </submittedName>
</protein>
<feature type="region of interest" description="Disordered" evidence="1">
    <location>
        <begin position="266"/>
        <end position="298"/>
    </location>
</feature>
<feature type="compositionally biased region" description="Basic and acidic residues" evidence="1">
    <location>
        <begin position="272"/>
        <end position="285"/>
    </location>
</feature>
<evidence type="ECO:0000313" key="3">
    <source>
        <dbReference type="Proteomes" id="UP001567538"/>
    </source>
</evidence>
<dbReference type="EMBL" id="JBEAFC010000003">
    <property type="protein sequence ID" value="KAL1565661.1"/>
    <property type="molecule type" value="Genomic_DNA"/>
</dbReference>
<sequence length="578" mass="64837">MGNWNPGGHWNQNGNWIPKQRDAPWRDHPNFHWTEPKSNQPPQPSNNAHPQEKRPHWPNRNNEGQNNLNNRGQGNQPNWSSKNQQNQYVLPHQHDQEGNQGPSNHFNSQQGPSGSYNSHQEQQWYPYYNQGSGVNQHGVGSGQPYPRQQQRQTDDLVGELLNSQQNLQNNMMSNNDVVHRLQDAQQEQKTAMDMLTRQLSQIATSINKMRGNDGKIPATVKMPGRENVSLITLRSSKAYEGPPMKVDGGPSGKGDTDRLIKETALAEPEVVTEERKSEEKREEKVGLPQGSSSGMPQTDRKIMVDENISAVIQKKNLPSKHTDPGMFTLPITMGDVKIDQAICDLGASINILPLSVYQKINGARMVNTEVVIQLADCSCIHQEGILENVIIEVHDFLYPVDFHVIRMTESESAGSSRILLGQPFLKTARAIIDVFNGTICLNYHGEKCTFSVEEVMRNSMDVENLHSVNVISPRAQGHSEKKLLKEEFEKEGGSGEMKKEAAEWFEDIQTQGLTDQEISAAIMNFCQKPPSAGSRGCPQVGSVKRLLEKEEPNLLSERRVAKNLSRKILLEVEGFICN</sequence>
<feature type="region of interest" description="Disordered" evidence="1">
    <location>
        <begin position="1"/>
        <end position="151"/>
    </location>
</feature>
<dbReference type="Gene3D" id="2.40.70.10">
    <property type="entry name" value="Acid Proteases"/>
    <property type="match status" value="1"/>
</dbReference>
<feature type="compositionally biased region" description="Polar residues" evidence="1">
    <location>
        <begin position="98"/>
        <end position="135"/>
    </location>
</feature>
<reference evidence="2 3" key="1">
    <citation type="submission" date="2024-06" db="EMBL/GenBank/DDBJ databases">
        <title>A chromosome level genome sequence of Diviner's sage (Salvia divinorum).</title>
        <authorList>
            <person name="Ford S.A."/>
            <person name="Ro D.-K."/>
            <person name="Ness R.W."/>
            <person name="Phillips M.A."/>
        </authorList>
    </citation>
    <scope>NUCLEOTIDE SEQUENCE [LARGE SCALE GENOMIC DNA]</scope>
    <source>
        <strain evidence="2">SAF-2024a</strain>
        <tissue evidence="2">Leaf</tissue>
    </source>
</reference>
<feature type="compositionally biased region" description="Basic and acidic residues" evidence="1">
    <location>
        <begin position="19"/>
        <end position="30"/>
    </location>
</feature>
<keyword evidence="3" id="KW-1185">Reference proteome</keyword>
<dbReference type="InterPro" id="IPR021109">
    <property type="entry name" value="Peptidase_aspartic_dom_sf"/>
</dbReference>
<name>A0ABD1IEC5_SALDI</name>
<dbReference type="PANTHER" id="PTHR33067:SF15">
    <property type="entry name" value="RNA-DIRECTED DNA POLYMERASE"/>
    <property type="match status" value="1"/>
</dbReference>
<gene>
    <name evidence="2" type="ORF">AAHA92_07847</name>
</gene>
<accession>A0ABD1IEC5</accession>
<feature type="compositionally biased region" description="Low complexity" evidence="1">
    <location>
        <begin position="58"/>
        <end position="78"/>
    </location>
</feature>
<dbReference type="Proteomes" id="UP001567538">
    <property type="component" value="Unassembled WGS sequence"/>
</dbReference>
<organism evidence="2 3">
    <name type="scientific">Salvia divinorum</name>
    <name type="common">Maria pastora</name>
    <name type="synonym">Diviner's sage</name>
    <dbReference type="NCBI Taxonomy" id="28513"/>
    <lineage>
        <taxon>Eukaryota</taxon>
        <taxon>Viridiplantae</taxon>
        <taxon>Streptophyta</taxon>
        <taxon>Embryophyta</taxon>
        <taxon>Tracheophyta</taxon>
        <taxon>Spermatophyta</taxon>
        <taxon>Magnoliopsida</taxon>
        <taxon>eudicotyledons</taxon>
        <taxon>Gunneridae</taxon>
        <taxon>Pentapetalae</taxon>
        <taxon>asterids</taxon>
        <taxon>lamiids</taxon>
        <taxon>Lamiales</taxon>
        <taxon>Lamiaceae</taxon>
        <taxon>Nepetoideae</taxon>
        <taxon>Mentheae</taxon>
        <taxon>Salviinae</taxon>
        <taxon>Salvia</taxon>
        <taxon>Salvia subgen. Calosphace</taxon>
    </lineage>
</organism>
<proteinExistence type="predicted"/>
<dbReference type="PANTHER" id="PTHR33067">
    <property type="entry name" value="RNA-DIRECTED DNA POLYMERASE-RELATED"/>
    <property type="match status" value="1"/>
</dbReference>
<feature type="compositionally biased region" description="Polar residues" evidence="1">
    <location>
        <begin position="79"/>
        <end position="88"/>
    </location>
</feature>
<evidence type="ECO:0000256" key="1">
    <source>
        <dbReference type="SAM" id="MobiDB-lite"/>
    </source>
</evidence>
<comment type="caution">
    <text evidence="2">The sequence shown here is derived from an EMBL/GenBank/DDBJ whole genome shotgun (WGS) entry which is preliminary data.</text>
</comment>
<evidence type="ECO:0000313" key="2">
    <source>
        <dbReference type="EMBL" id="KAL1565661.1"/>
    </source>
</evidence>